<evidence type="ECO:0000256" key="4">
    <source>
        <dbReference type="ARBA" id="ARBA00022448"/>
    </source>
</evidence>
<accession>A0A225E7D0</accession>
<dbReference type="RefSeq" id="WP_161967260.1">
    <property type="nucleotide sequence ID" value="NZ_NIDE01000002.1"/>
</dbReference>
<keyword evidence="5" id="KW-1003">Cell membrane</keyword>
<proteinExistence type="inferred from homology"/>
<dbReference type="SMART" id="SM01323">
    <property type="entry name" value="YajC"/>
    <property type="match status" value="1"/>
</dbReference>
<reference evidence="13" key="1">
    <citation type="submission" date="2017-06" db="EMBL/GenBank/DDBJ databases">
        <title>Genome analysis of Fimbriiglobus ruber SP5, the first member of the order Planctomycetales with confirmed chitinolytic capability.</title>
        <authorList>
            <person name="Ravin N.V."/>
            <person name="Rakitin A.L."/>
            <person name="Ivanova A.A."/>
            <person name="Beletsky A.V."/>
            <person name="Kulichevskaya I.S."/>
            <person name="Mardanov A.V."/>
            <person name="Dedysh S.N."/>
        </authorList>
    </citation>
    <scope>NUCLEOTIDE SEQUENCE [LARGE SCALE GENOMIC DNA]</scope>
    <source>
        <strain evidence="13">SP5</strain>
    </source>
</reference>
<evidence type="ECO:0000313" key="13">
    <source>
        <dbReference type="Proteomes" id="UP000214646"/>
    </source>
</evidence>
<dbReference type="Proteomes" id="UP000214646">
    <property type="component" value="Unassembled WGS sequence"/>
</dbReference>
<keyword evidence="4" id="KW-0813">Transport</keyword>
<evidence type="ECO:0000256" key="3">
    <source>
        <dbReference type="ARBA" id="ARBA00014962"/>
    </source>
</evidence>
<dbReference type="AlphaFoldDB" id="A0A225E7D0"/>
<gene>
    <name evidence="12" type="ORF">FRUB_01750</name>
</gene>
<keyword evidence="13" id="KW-1185">Reference proteome</keyword>
<dbReference type="OrthoDB" id="9800132at2"/>
<dbReference type="NCBIfam" id="TIGR00739">
    <property type="entry name" value="yajC"/>
    <property type="match status" value="1"/>
</dbReference>
<protein>
    <recommendedName>
        <fullName evidence="3">Sec translocon accessory complex subunit YajC</fullName>
    </recommendedName>
</protein>
<keyword evidence="7" id="KW-0653">Protein transport</keyword>
<comment type="caution">
    <text evidence="12">The sequence shown here is derived from an EMBL/GenBank/DDBJ whole genome shotgun (WGS) entry which is preliminary data.</text>
</comment>
<keyword evidence="10 11" id="KW-0472">Membrane</keyword>
<organism evidence="12 13">
    <name type="scientific">Fimbriiglobus ruber</name>
    <dbReference type="NCBI Taxonomy" id="1908690"/>
    <lineage>
        <taxon>Bacteria</taxon>
        <taxon>Pseudomonadati</taxon>
        <taxon>Planctomycetota</taxon>
        <taxon>Planctomycetia</taxon>
        <taxon>Gemmatales</taxon>
        <taxon>Gemmataceae</taxon>
        <taxon>Fimbriiglobus</taxon>
    </lineage>
</organism>
<keyword evidence="9" id="KW-0811">Translocation</keyword>
<evidence type="ECO:0000256" key="10">
    <source>
        <dbReference type="ARBA" id="ARBA00023136"/>
    </source>
</evidence>
<evidence type="ECO:0000256" key="9">
    <source>
        <dbReference type="ARBA" id="ARBA00023010"/>
    </source>
</evidence>
<dbReference type="Pfam" id="PF02699">
    <property type="entry name" value="YajC"/>
    <property type="match status" value="1"/>
</dbReference>
<dbReference type="InterPro" id="IPR003849">
    <property type="entry name" value="Preprotein_translocase_YajC"/>
</dbReference>
<feature type="transmembrane region" description="Helical" evidence="11">
    <location>
        <begin position="31"/>
        <end position="49"/>
    </location>
</feature>
<sequence>MTAYTLIADVTEPPAKGAAEQQNPFAFGGPFFLMAMFGLVAVFLFILPARRKQKEQDQMLAKLKPGAKVVLGSGIIGTVVKVQDDGEVTLRSEDAKLRVLRSAIVSVRGEESATDAKS</sequence>
<dbReference type="GO" id="GO:0015031">
    <property type="term" value="P:protein transport"/>
    <property type="evidence" value="ECO:0007669"/>
    <property type="project" value="UniProtKB-KW"/>
</dbReference>
<comment type="similarity">
    <text evidence="2">Belongs to the YajC family.</text>
</comment>
<name>A0A225E7D0_9BACT</name>
<evidence type="ECO:0000256" key="1">
    <source>
        <dbReference type="ARBA" id="ARBA00004162"/>
    </source>
</evidence>
<evidence type="ECO:0000256" key="7">
    <source>
        <dbReference type="ARBA" id="ARBA00022927"/>
    </source>
</evidence>
<evidence type="ECO:0000256" key="5">
    <source>
        <dbReference type="ARBA" id="ARBA00022475"/>
    </source>
</evidence>
<comment type="subcellular location">
    <subcellularLocation>
        <location evidence="1">Cell membrane</location>
        <topology evidence="1">Single-pass membrane protein</topology>
    </subcellularLocation>
</comment>
<evidence type="ECO:0000256" key="2">
    <source>
        <dbReference type="ARBA" id="ARBA00006742"/>
    </source>
</evidence>
<dbReference type="PANTHER" id="PTHR33909">
    <property type="entry name" value="SEC TRANSLOCON ACCESSORY COMPLEX SUBUNIT YAJC"/>
    <property type="match status" value="1"/>
</dbReference>
<keyword evidence="8 11" id="KW-1133">Transmembrane helix</keyword>
<dbReference type="EMBL" id="NIDE01000002">
    <property type="protein sequence ID" value="OWK45419.1"/>
    <property type="molecule type" value="Genomic_DNA"/>
</dbReference>
<evidence type="ECO:0000256" key="8">
    <source>
        <dbReference type="ARBA" id="ARBA00022989"/>
    </source>
</evidence>
<evidence type="ECO:0000313" key="12">
    <source>
        <dbReference type="EMBL" id="OWK45419.1"/>
    </source>
</evidence>
<dbReference type="GO" id="GO:0005886">
    <property type="term" value="C:plasma membrane"/>
    <property type="evidence" value="ECO:0007669"/>
    <property type="project" value="UniProtKB-SubCell"/>
</dbReference>
<dbReference type="PANTHER" id="PTHR33909:SF1">
    <property type="entry name" value="SEC TRANSLOCON ACCESSORY COMPLEX SUBUNIT YAJC"/>
    <property type="match status" value="1"/>
</dbReference>
<keyword evidence="6 11" id="KW-0812">Transmembrane</keyword>
<evidence type="ECO:0000256" key="6">
    <source>
        <dbReference type="ARBA" id="ARBA00022692"/>
    </source>
</evidence>
<evidence type="ECO:0000256" key="11">
    <source>
        <dbReference type="SAM" id="Phobius"/>
    </source>
</evidence>